<evidence type="ECO:0000313" key="3">
    <source>
        <dbReference type="Proteomes" id="UP000532545"/>
    </source>
</evidence>
<dbReference type="Gene3D" id="2.60.40.10">
    <property type="entry name" value="Immunoglobulins"/>
    <property type="match status" value="1"/>
</dbReference>
<dbReference type="OrthoDB" id="9631130at2759"/>
<gene>
    <name evidence="2" type="primary">Trav4_2</name>
    <name evidence="2" type="ORF">BOMGAR_R08804</name>
</gene>
<keyword evidence="3" id="KW-1185">Reference proteome</keyword>
<organism evidence="2 3">
    <name type="scientific">Bombycilla garrulus</name>
    <name type="common">Bohemian waxwing</name>
    <name type="synonym">Lanius garrulus</name>
    <dbReference type="NCBI Taxonomy" id="125297"/>
    <lineage>
        <taxon>Eukaryota</taxon>
        <taxon>Metazoa</taxon>
        <taxon>Chordata</taxon>
        <taxon>Craniata</taxon>
        <taxon>Vertebrata</taxon>
        <taxon>Euteleostomi</taxon>
        <taxon>Archelosauria</taxon>
        <taxon>Archosauria</taxon>
        <taxon>Dinosauria</taxon>
        <taxon>Saurischia</taxon>
        <taxon>Theropoda</taxon>
        <taxon>Coelurosauria</taxon>
        <taxon>Aves</taxon>
        <taxon>Neognathae</taxon>
        <taxon>Neoaves</taxon>
        <taxon>Telluraves</taxon>
        <taxon>Australaves</taxon>
        <taxon>Passeriformes</taxon>
        <taxon>Bombycillidae</taxon>
        <taxon>Bombycilla</taxon>
    </lineage>
</organism>
<proteinExistence type="predicted"/>
<feature type="region of interest" description="Disordered" evidence="1">
    <location>
        <begin position="57"/>
        <end position="79"/>
    </location>
</feature>
<feature type="non-terminal residue" evidence="2">
    <location>
        <position position="79"/>
    </location>
</feature>
<accession>A0A7L1MEM0</accession>
<dbReference type="EMBL" id="VXBU01011343">
    <property type="protein sequence ID" value="NXN84857.1"/>
    <property type="molecule type" value="Genomic_DNA"/>
</dbReference>
<sequence>FSMAVAVARAQLQEDPSLETTEGSGINISCSHPNIQMSEMIYWYRQLPSRGPEFLVSTHKGSKEMPDIAGQLQVSADRR</sequence>
<dbReference type="SUPFAM" id="SSF48726">
    <property type="entry name" value="Immunoglobulin"/>
    <property type="match status" value="1"/>
</dbReference>
<dbReference type="InterPro" id="IPR036179">
    <property type="entry name" value="Ig-like_dom_sf"/>
</dbReference>
<evidence type="ECO:0000256" key="1">
    <source>
        <dbReference type="SAM" id="MobiDB-lite"/>
    </source>
</evidence>
<protein>
    <submittedName>
        <fullName evidence="2">TVA4 protein</fullName>
    </submittedName>
</protein>
<evidence type="ECO:0000313" key="2">
    <source>
        <dbReference type="EMBL" id="NXN84857.1"/>
    </source>
</evidence>
<reference evidence="2 3" key="1">
    <citation type="submission" date="2019-09" db="EMBL/GenBank/DDBJ databases">
        <title>Bird 10,000 Genomes (B10K) Project - Family phase.</title>
        <authorList>
            <person name="Zhang G."/>
        </authorList>
    </citation>
    <scope>NUCLEOTIDE SEQUENCE [LARGE SCALE GENOMIC DNA]</scope>
    <source>
        <strain evidence="2">B10K-DU-002-23</strain>
        <tissue evidence="2">Muscle</tissue>
    </source>
</reference>
<comment type="caution">
    <text evidence="2">The sequence shown here is derived from an EMBL/GenBank/DDBJ whole genome shotgun (WGS) entry which is preliminary data.</text>
</comment>
<name>A0A7L1MEM0_BOMGA</name>
<dbReference type="AlphaFoldDB" id="A0A7L1MEM0"/>
<dbReference type="InterPro" id="IPR013783">
    <property type="entry name" value="Ig-like_fold"/>
</dbReference>
<feature type="non-terminal residue" evidence="2">
    <location>
        <position position="1"/>
    </location>
</feature>
<dbReference type="Proteomes" id="UP000532545">
    <property type="component" value="Unassembled WGS sequence"/>
</dbReference>